<organism evidence="1 2">
    <name type="scientific">Lasiodiplodia mahajangana</name>
    <dbReference type="NCBI Taxonomy" id="1108764"/>
    <lineage>
        <taxon>Eukaryota</taxon>
        <taxon>Fungi</taxon>
        <taxon>Dikarya</taxon>
        <taxon>Ascomycota</taxon>
        <taxon>Pezizomycotina</taxon>
        <taxon>Dothideomycetes</taxon>
        <taxon>Dothideomycetes incertae sedis</taxon>
        <taxon>Botryosphaeriales</taxon>
        <taxon>Botryosphaeriaceae</taxon>
        <taxon>Lasiodiplodia</taxon>
    </lineage>
</organism>
<evidence type="ECO:0000313" key="2">
    <source>
        <dbReference type="Proteomes" id="UP001153332"/>
    </source>
</evidence>
<dbReference type="Proteomes" id="UP001153332">
    <property type="component" value="Unassembled WGS sequence"/>
</dbReference>
<gene>
    <name evidence="1" type="ORF">O1611_g7834</name>
</gene>
<accession>A0ACC2JF06</accession>
<dbReference type="EMBL" id="JAPUUL010002170">
    <property type="protein sequence ID" value="KAJ8125803.1"/>
    <property type="molecule type" value="Genomic_DNA"/>
</dbReference>
<keyword evidence="2" id="KW-1185">Reference proteome</keyword>
<proteinExistence type="predicted"/>
<reference evidence="1" key="1">
    <citation type="submission" date="2022-12" db="EMBL/GenBank/DDBJ databases">
        <title>Genome Sequence of Lasiodiplodia mahajangana.</title>
        <authorList>
            <person name="Buettner E."/>
        </authorList>
    </citation>
    <scope>NUCLEOTIDE SEQUENCE</scope>
    <source>
        <strain evidence="1">VT137</strain>
    </source>
</reference>
<comment type="caution">
    <text evidence="1">The sequence shown here is derived from an EMBL/GenBank/DDBJ whole genome shotgun (WGS) entry which is preliminary data.</text>
</comment>
<name>A0ACC2JF06_9PEZI</name>
<protein>
    <submittedName>
        <fullName evidence="1">Uncharacterized protein</fullName>
    </submittedName>
</protein>
<sequence length="329" mass="36419">MIEFQTVTYAIHQIPLECDVYSSSAYPSDTPVFLFFHAGGLVGGSRNCVPAWLVQVCIERQWPLISASYRLLPQATSENILEDVAAAYKFARKYGKEEEGERNVIMGGASAGFFCATLVAQHLQPPPLALLAITGIATFRHPFFNSSTLITPEPFTRAQVQKYLDEPVSVGLTPVADSMIFYLDSLTESGIKRAGYERPKPTHRPSDGDGGISRGCLYDYYVYENAFLPMLEPLDKGYEWAQSDPQCQKLAHWPITIFIHGNSDPDVDIDVSIQAARSLGPEKAKIIIAEGQEHLFEAASFLEDEGVGMDAVREAVKELDEALSRVYKN</sequence>
<evidence type="ECO:0000313" key="1">
    <source>
        <dbReference type="EMBL" id="KAJ8125803.1"/>
    </source>
</evidence>